<dbReference type="FunFam" id="3.30.565.10:FF:000006">
    <property type="entry name" value="Sensor histidine kinase WalK"/>
    <property type="match status" value="1"/>
</dbReference>
<protein>
    <recommendedName>
        <fullName evidence="3">histidine kinase</fullName>
        <ecNumber evidence="3">2.7.13.3</ecNumber>
    </recommendedName>
</protein>
<dbReference type="EMBL" id="RSED01000019">
    <property type="protein sequence ID" value="RRS02681.1"/>
    <property type="molecule type" value="Genomic_DNA"/>
</dbReference>
<evidence type="ECO:0000256" key="7">
    <source>
        <dbReference type="SAM" id="MobiDB-lite"/>
    </source>
</evidence>
<dbReference type="GO" id="GO:0007234">
    <property type="term" value="P:osmosensory signaling via phosphorelay pathway"/>
    <property type="evidence" value="ECO:0007669"/>
    <property type="project" value="TreeGrafter"/>
</dbReference>
<evidence type="ECO:0000256" key="3">
    <source>
        <dbReference type="ARBA" id="ARBA00012438"/>
    </source>
</evidence>
<keyword evidence="8" id="KW-0472">Membrane</keyword>
<feature type="transmembrane region" description="Helical" evidence="8">
    <location>
        <begin position="20"/>
        <end position="37"/>
    </location>
</feature>
<dbReference type="SMART" id="SM00387">
    <property type="entry name" value="HATPase_c"/>
    <property type="match status" value="1"/>
</dbReference>
<dbReference type="PANTHER" id="PTHR42878">
    <property type="entry name" value="TWO-COMPONENT HISTIDINE KINASE"/>
    <property type="match status" value="1"/>
</dbReference>
<dbReference type="AlphaFoldDB" id="A0A3R8T9M2"/>
<proteinExistence type="predicted"/>
<evidence type="ECO:0000259" key="9">
    <source>
        <dbReference type="PROSITE" id="PS50109"/>
    </source>
</evidence>
<keyword evidence="8" id="KW-0812">Transmembrane</keyword>
<dbReference type="Gene3D" id="1.10.287.130">
    <property type="match status" value="1"/>
</dbReference>
<dbReference type="SUPFAM" id="SSF47384">
    <property type="entry name" value="Homodimeric domain of signal transducing histidine kinase"/>
    <property type="match status" value="1"/>
</dbReference>
<keyword evidence="6" id="KW-0418">Kinase</keyword>
<dbReference type="InterPro" id="IPR003661">
    <property type="entry name" value="HisK_dim/P_dom"/>
</dbReference>
<evidence type="ECO:0000256" key="1">
    <source>
        <dbReference type="ARBA" id="ARBA00000085"/>
    </source>
</evidence>
<evidence type="ECO:0000256" key="2">
    <source>
        <dbReference type="ARBA" id="ARBA00004429"/>
    </source>
</evidence>
<sequence>MQEFQTRRFNSRGMLDSGLAGPWLALVGGLLAALVVVLTQGAAWAAVVFLLLGAAPLMLRRGISRPSAPQTYSPSNAMEYWQDWVQGWYWQTDAEHRLVLLKPDHDQADSWLVASRLTAARMPLWQCCRPARNLADETVQVALSMVEMRIKSRLPLDVAGLPWLIDAGQAGEPVPRSHLIGMPRTDAQGQFAGYHGVWRHNAIHAVPASPLPQGVVDDTSAEDLTCAPTPMSEAEQEVLRYALSHDLRAPLRVVDGFTRIVQEDYGRLLDRIGNDHLDRVLAATARMNGMIDAILEQAQLSQAPVTRTPVDLTVLAQDVAAEQRAARRSGLTGEGSTTPVEIIVEPGMHAEADPVLVRRVLDNLIGNALKYSGKVAHPRVEVGMVAATNPCVYFVRDNGAGFDMQHADKLFGLFQRLHSHKDFPGTGVGLAGVQNIVRRHAGRVWAEATPGQGACFYFTLTASASATSLRAPLGNPTDAPGPLTDLAGTPLPPVAAPATSVQRSQA</sequence>
<name>A0A3R8T9M2_9BURK</name>
<dbReference type="GO" id="GO:0030295">
    <property type="term" value="F:protein kinase activator activity"/>
    <property type="evidence" value="ECO:0007669"/>
    <property type="project" value="TreeGrafter"/>
</dbReference>
<dbReference type="PANTHER" id="PTHR42878:SF15">
    <property type="entry name" value="BACTERIOPHYTOCHROME"/>
    <property type="match status" value="1"/>
</dbReference>
<keyword evidence="11" id="KW-1185">Reference proteome</keyword>
<evidence type="ECO:0000256" key="8">
    <source>
        <dbReference type="SAM" id="Phobius"/>
    </source>
</evidence>
<feature type="domain" description="Histidine kinase" evidence="9">
    <location>
        <begin position="242"/>
        <end position="464"/>
    </location>
</feature>
<evidence type="ECO:0000256" key="4">
    <source>
        <dbReference type="ARBA" id="ARBA00022553"/>
    </source>
</evidence>
<reference evidence="10 11" key="1">
    <citation type="submission" date="2018-12" db="EMBL/GenBank/DDBJ databases">
        <title>The whole draft genome of Aquabacterium sp. SJQ9.</title>
        <authorList>
            <person name="Sun L."/>
            <person name="Gao X."/>
            <person name="Chen W."/>
            <person name="Huang K."/>
        </authorList>
    </citation>
    <scope>NUCLEOTIDE SEQUENCE [LARGE SCALE GENOMIC DNA]</scope>
    <source>
        <strain evidence="10 11">SJQ9</strain>
    </source>
</reference>
<dbReference type="GO" id="GO:0000155">
    <property type="term" value="F:phosphorelay sensor kinase activity"/>
    <property type="evidence" value="ECO:0007669"/>
    <property type="project" value="InterPro"/>
</dbReference>
<dbReference type="GO" id="GO:0005886">
    <property type="term" value="C:plasma membrane"/>
    <property type="evidence" value="ECO:0007669"/>
    <property type="project" value="UniProtKB-SubCell"/>
</dbReference>
<keyword evidence="5" id="KW-0808">Transferase</keyword>
<evidence type="ECO:0000313" key="11">
    <source>
        <dbReference type="Proteomes" id="UP000269265"/>
    </source>
</evidence>
<keyword evidence="4" id="KW-0597">Phosphoprotein</keyword>
<dbReference type="InterPro" id="IPR005467">
    <property type="entry name" value="His_kinase_dom"/>
</dbReference>
<comment type="subcellular location">
    <subcellularLocation>
        <location evidence="2">Cell inner membrane</location>
        <topology evidence="2">Multi-pass membrane protein</topology>
    </subcellularLocation>
</comment>
<dbReference type="Proteomes" id="UP000269265">
    <property type="component" value="Unassembled WGS sequence"/>
</dbReference>
<dbReference type="InterPro" id="IPR050351">
    <property type="entry name" value="BphY/WalK/GraS-like"/>
</dbReference>
<accession>A0A3R8T9M2</accession>
<dbReference type="CDD" id="cd00082">
    <property type="entry name" value="HisKA"/>
    <property type="match status" value="1"/>
</dbReference>
<feature type="region of interest" description="Disordered" evidence="7">
    <location>
        <begin position="471"/>
        <end position="506"/>
    </location>
</feature>
<dbReference type="SUPFAM" id="SSF55874">
    <property type="entry name" value="ATPase domain of HSP90 chaperone/DNA topoisomerase II/histidine kinase"/>
    <property type="match status" value="1"/>
</dbReference>
<gene>
    <name evidence="10" type="ORF">EIP75_19030</name>
</gene>
<dbReference type="GO" id="GO:0000156">
    <property type="term" value="F:phosphorelay response regulator activity"/>
    <property type="evidence" value="ECO:0007669"/>
    <property type="project" value="TreeGrafter"/>
</dbReference>
<evidence type="ECO:0000313" key="10">
    <source>
        <dbReference type="EMBL" id="RRS02681.1"/>
    </source>
</evidence>
<dbReference type="PRINTS" id="PR00344">
    <property type="entry name" value="BCTRLSENSOR"/>
</dbReference>
<evidence type="ECO:0000256" key="5">
    <source>
        <dbReference type="ARBA" id="ARBA00022679"/>
    </source>
</evidence>
<dbReference type="Pfam" id="PF02518">
    <property type="entry name" value="HATPase_c"/>
    <property type="match status" value="1"/>
</dbReference>
<comment type="caution">
    <text evidence="10">The sequence shown here is derived from an EMBL/GenBank/DDBJ whole genome shotgun (WGS) entry which is preliminary data.</text>
</comment>
<organism evidence="10 11">
    <name type="scientific">Aquabacterium soli</name>
    <dbReference type="NCBI Taxonomy" id="2493092"/>
    <lineage>
        <taxon>Bacteria</taxon>
        <taxon>Pseudomonadati</taxon>
        <taxon>Pseudomonadota</taxon>
        <taxon>Betaproteobacteria</taxon>
        <taxon>Burkholderiales</taxon>
        <taxon>Aquabacterium</taxon>
    </lineage>
</organism>
<evidence type="ECO:0000256" key="6">
    <source>
        <dbReference type="ARBA" id="ARBA00022777"/>
    </source>
</evidence>
<dbReference type="InterPro" id="IPR036890">
    <property type="entry name" value="HATPase_C_sf"/>
</dbReference>
<dbReference type="InterPro" id="IPR004358">
    <property type="entry name" value="Sig_transdc_His_kin-like_C"/>
</dbReference>
<keyword evidence="8" id="KW-1133">Transmembrane helix</keyword>
<dbReference type="InterPro" id="IPR036097">
    <property type="entry name" value="HisK_dim/P_sf"/>
</dbReference>
<dbReference type="InterPro" id="IPR003594">
    <property type="entry name" value="HATPase_dom"/>
</dbReference>
<dbReference type="PROSITE" id="PS50109">
    <property type="entry name" value="HIS_KIN"/>
    <property type="match status" value="1"/>
</dbReference>
<dbReference type="EC" id="2.7.13.3" evidence="3"/>
<comment type="catalytic activity">
    <reaction evidence="1">
        <text>ATP + protein L-histidine = ADP + protein N-phospho-L-histidine.</text>
        <dbReference type="EC" id="2.7.13.3"/>
    </reaction>
</comment>
<dbReference type="Gene3D" id="3.30.565.10">
    <property type="entry name" value="Histidine kinase-like ATPase, C-terminal domain"/>
    <property type="match status" value="1"/>
</dbReference>